<accession>A0ABN0Z4S9</accession>
<dbReference type="EMBL" id="BAAADM010000015">
    <property type="protein sequence ID" value="GAA0432818.1"/>
    <property type="molecule type" value="Genomic_DNA"/>
</dbReference>
<dbReference type="InterPro" id="IPR009195">
    <property type="entry name" value="Uncharacterised_YjbK"/>
</dbReference>
<evidence type="ECO:0000313" key="2">
    <source>
        <dbReference type="EMBL" id="GAA0432818.1"/>
    </source>
</evidence>
<dbReference type="Proteomes" id="UP001501459">
    <property type="component" value="Unassembled WGS sequence"/>
</dbReference>
<dbReference type="CDD" id="cd07762">
    <property type="entry name" value="CYTH-like_Pase_1"/>
    <property type="match status" value="1"/>
</dbReference>
<reference evidence="2 3" key="1">
    <citation type="journal article" date="2019" name="Int. J. Syst. Evol. Microbiol.">
        <title>The Global Catalogue of Microorganisms (GCM) 10K type strain sequencing project: providing services to taxonomists for standard genome sequencing and annotation.</title>
        <authorList>
            <consortium name="The Broad Institute Genomics Platform"/>
            <consortium name="The Broad Institute Genome Sequencing Center for Infectious Disease"/>
            <person name="Wu L."/>
            <person name="Ma J."/>
        </authorList>
    </citation>
    <scope>NUCLEOTIDE SEQUENCE [LARGE SCALE GENOMIC DNA]</scope>
    <source>
        <strain evidence="2 3">JCM 12149</strain>
    </source>
</reference>
<feature type="domain" description="CYTH" evidence="1">
    <location>
        <begin position="4"/>
        <end position="191"/>
    </location>
</feature>
<evidence type="ECO:0000313" key="3">
    <source>
        <dbReference type="Proteomes" id="UP001501459"/>
    </source>
</evidence>
<evidence type="ECO:0000259" key="1">
    <source>
        <dbReference type="PROSITE" id="PS51707"/>
    </source>
</evidence>
<dbReference type="SMART" id="SM01118">
    <property type="entry name" value="CYTH"/>
    <property type="match status" value="1"/>
</dbReference>
<proteinExistence type="predicted"/>
<dbReference type="Gene3D" id="2.40.320.10">
    <property type="entry name" value="Hypothetical Protein Pfu-838710-001"/>
    <property type="match status" value="1"/>
</dbReference>
<dbReference type="InterPro" id="IPR023577">
    <property type="entry name" value="CYTH_domain"/>
</dbReference>
<sequence length="194" mass="22214">MTQEIEIEYKNMLTADEFDQLLNTLPFPKEGQTQTNHYFETANFSLKEQGCALRIREKNGDYTMTLKEPHTTGLLETHDHLTKQQADSWLSGNPTNADGILKQIADKGIAAADLLYYGSLTTYRRELVYGDVLLVLDVNTYLQTTDYELELEAESEQAGLNTMQQLLDDYQIEQRNTPNKIRRFFTAASDEQSD</sequence>
<dbReference type="Pfam" id="PF01928">
    <property type="entry name" value="CYTH"/>
    <property type="match status" value="1"/>
</dbReference>
<organism evidence="2 3">
    <name type="scientific">Lentibacillus halophilus</name>
    <dbReference type="NCBI Taxonomy" id="295065"/>
    <lineage>
        <taxon>Bacteria</taxon>
        <taxon>Bacillati</taxon>
        <taxon>Bacillota</taxon>
        <taxon>Bacilli</taxon>
        <taxon>Bacillales</taxon>
        <taxon>Bacillaceae</taxon>
        <taxon>Lentibacillus</taxon>
    </lineage>
</organism>
<dbReference type="InterPro" id="IPR033469">
    <property type="entry name" value="CYTH-like_dom_sf"/>
</dbReference>
<protein>
    <submittedName>
        <fullName evidence="2">CYTH domain-containing protein</fullName>
    </submittedName>
</protein>
<comment type="caution">
    <text evidence="2">The sequence shown here is derived from an EMBL/GenBank/DDBJ whole genome shotgun (WGS) entry which is preliminary data.</text>
</comment>
<dbReference type="SUPFAM" id="SSF55154">
    <property type="entry name" value="CYTH-like phosphatases"/>
    <property type="match status" value="1"/>
</dbReference>
<keyword evidence="3" id="KW-1185">Reference proteome</keyword>
<dbReference type="RefSeq" id="WP_343751184.1">
    <property type="nucleotide sequence ID" value="NZ_BAAADM010000015.1"/>
</dbReference>
<dbReference type="PROSITE" id="PS51707">
    <property type="entry name" value="CYTH"/>
    <property type="match status" value="1"/>
</dbReference>
<name>A0ABN0Z4S9_9BACI</name>
<gene>
    <name evidence="2" type="ORF">GCM10008983_06800</name>
</gene>
<dbReference type="PIRSF" id="PIRSF012526">
    <property type="entry name" value="CYTH_UCP012526"/>
    <property type="match status" value="1"/>
</dbReference>